<evidence type="ECO:0000259" key="4">
    <source>
        <dbReference type="Pfam" id="PF00656"/>
    </source>
</evidence>
<comment type="similarity">
    <text evidence="1">Belongs to the peptidase C14B family.</text>
</comment>
<comment type="caution">
    <text evidence="5">The sequence shown here is derived from an EMBL/GenBank/DDBJ whole genome shotgun (WGS) entry which is preliminary data.</text>
</comment>
<dbReference type="Gene3D" id="3.40.50.12660">
    <property type="match status" value="1"/>
</dbReference>
<name>A0AAW0ETX3_9TRYP</name>
<evidence type="ECO:0000313" key="6">
    <source>
        <dbReference type="Proteomes" id="UP001430356"/>
    </source>
</evidence>
<sequence length="454" mass="49422">MAELLLGMLAMGAVSALGPMMSNGLLSVKRPSRVDINAARRMAHTVRPIIPYRAPVPYTGGRVRALFIGINYRGTQSELRGCVNDVRSILGTLQQISFPISECCILVDDPSFPGFTGMPTRDNMIKHMLWLTSDLRPGDVLFFHFSGHGGQTKATYDSQEEYDQCLIPLDHSKTGGILDDDLFLMLVAPLPPGVRMTCVFDCCHSATMLDLPFSYVAPRMGSGGARENMQQVRRDNFSNGDVVMFSGCTDSGTSADVHNGGNANGAATLAFTWSLLNTQGFSYLNILLKTREELRRKGREQVPQLTSSKPIDLYKPFSLFGTITVNQSMMSQCVPQQYQQTAPNLPPQAMPPPAGYPAYAPPPPQGYYQQQPPQQMQQQVVTGGPGYPGPNTRAYPPPPPSQYAPPPTGYYAPPPPGPFAPPPTGYYAPPPTGPYRPPPQAPPTQYTFAPAPPR</sequence>
<dbReference type="PANTHER" id="PTHR48104:SF30">
    <property type="entry name" value="METACASPASE-1"/>
    <property type="match status" value="1"/>
</dbReference>
<evidence type="ECO:0000313" key="5">
    <source>
        <dbReference type="EMBL" id="KAK7196879.1"/>
    </source>
</evidence>
<feature type="compositionally biased region" description="Pro residues" evidence="2">
    <location>
        <begin position="395"/>
        <end position="442"/>
    </location>
</feature>
<evidence type="ECO:0000256" key="1">
    <source>
        <dbReference type="ARBA" id="ARBA00009005"/>
    </source>
</evidence>
<feature type="chain" id="PRO_5043710015" evidence="3">
    <location>
        <begin position="17"/>
        <end position="454"/>
    </location>
</feature>
<organism evidence="5 6">
    <name type="scientific">Novymonas esmeraldas</name>
    <dbReference type="NCBI Taxonomy" id="1808958"/>
    <lineage>
        <taxon>Eukaryota</taxon>
        <taxon>Discoba</taxon>
        <taxon>Euglenozoa</taxon>
        <taxon>Kinetoplastea</taxon>
        <taxon>Metakinetoplastina</taxon>
        <taxon>Trypanosomatida</taxon>
        <taxon>Trypanosomatidae</taxon>
        <taxon>Novymonas</taxon>
    </lineage>
</organism>
<dbReference type="EMBL" id="JAECZO010000088">
    <property type="protein sequence ID" value="KAK7196879.1"/>
    <property type="molecule type" value="Genomic_DNA"/>
</dbReference>
<protein>
    <submittedName>
        <fullName evidence="5">Metacaspase</fullName>
    </submittedName>
</protein>
<feature type="compositionally biased region" description="Low complexity" evidence="2">
    <location>
        <begin position="443"/>
        <end position="454"/>
    </location>
</feature>
<keyword evidence="6" id="KW-1185">Reference proteome</keyword>
<evidence type="ECO:0000256" key="2">
    <source>
        <dbReference type="SAM" id="MobiDB-lite"/>
    </source>
</evidence>
<keyword evidence="3" id="KW-0732">Signal</keyword>
<dbReference type="InterPro" id="IPR029030">
    <property type="entry name" value="Caspase-like_dom_sf"/>
</dbReference>
<reference evidence="5 6" key="1">
    <citation type="journal article" date="2021" name="MBio">
        <title>A New Model Trypanosomatid, Novymonas esmeraldas: Genomic Perception of Its 'Candidatus Pandoraea novymonadis' Endosymbiont.</title>
        <authorList>
            <person name="Zakharova A."/>
            <person name="Saura A."/>
            <person name="Butenko A."/>
            <person name="Podesvova L."/>
            <person name="Warmusova S."/>
            <person name="Kostygov A.Y."/>
            <person name="Nenarokova A."/>
            <person name="Lukes J."/>
            <person name="Opperdoes F.R."/>
            <person name="Yurchenko V."/>
        </authorList>
    </citation>
    <scope>NUCLEOTIDE SEQUENCE [LARGE SCALE GENOMIC DNA]</scope>
    <source>
        <strain evidence="5 6">E262AT.01</strain>
    </source>
</reference>
<feature type="domain" description="Peptidase C14 caspase" evidence="4">
    <location>
        <begin position="64"/>
        <end position="309"/>
    </location>
</feature>
<dbReference type="GO" id="GO:0004197">
    <property type="term" value="F:cysteine-type endopeptidase activity"/>
    <property type="evidence" value="ECO:0007669"/>
    <property type="project" value="InterPro"/>
</dbReference>
<dbReference type="PANTHER" id="PTHR48104">
    <property type="entry name" value="METACASPASE-4"/>
    <property type="match status" value="1"/>
</dbReference>
<feature type="region of interest" description="Disordered" evidence="2">
    <location>
        <begin position="341"/>
        <end position="454"/>
    </location>
</feature>
<feature type="signal peptide" evidence="3">
    <location>
        <begin position="1"/>
        <end position="16"/>
    </location>
</feature>
<evidence type="ECO:0000256" key="3">
    <source>
        <dbReference type="SAM" id="SignalP"/>
    </source>
</evidence>
<proteinExistence type="inferred from homology"/>
<feature type="compositionally biased region" description="Pro residues" evidence="2">
    <location>
        <begin position="344"/>
        <end position="365"/>
    </location>
</feature>
<accession>A0AAW0ETX3</accession>
<dbReference type="Proteomes" id="UP001430356">
    <property type="component" value="Unassembled WGS sequence"/>
</dbReference>
<dbReference type="InterPro" id="IPR050452">
    <property type="entry name" value="Metacaspase"/>
</dbReference>
<dbReference type="InterPro" id="IPR011600">
    <property type="entry name" value="Pept_C14_caspase"/>
</dbReference>
<dbReference type="AlphaFoldDB" id="A0AAW0ETX3"/>
<dbReference type="GO" id="GO:0006508">
    <property type="term" value="P:proteolysis"/>
    <property type="evidence" value="ECO:0007669"/>
    <property type="project" value="InterPro"/>
</dbReference>
<gene>
    <name evidence="5" type="ORF">NESM_000629100</name>
</gene>
<dbReference type="Pfam" id="PF00656">
    <property type="entry name" value="Peptidase_C14"/>
    <property type="match status" value="1"/>
</dbReference>
<dbReference type="GO" id="GO:0005737">
    <property type="term" value="C:cytoplasm"/>
    <property type="evidence" value="ECO:0007669"/>
    <property type="project" value="TreeGrafter"/>
</dbReference>
<feature type="compositionally biased region" description="Low complexity" evidence="2">
    <location>
        <begin position="366"/>
        <end position="379"/>
    </location>
</feature>
<dbReference type="SUPFAM" id="SSF52129">
    <property type="entry name" value="Caspase-like"/>
    <property type="match status" value="1"/>
</dbReference>